<feature type="region of interest" description="Disordered" evidence="1">
    <location>
        <begin position="177"/>
        <end position="234"/>
    </location>
</feature>
<protein>
    <recommendedName>
        <fullName evidence="4">RHS repeat-associated core domain-containing protein</fullName>
    </recommendedName>
</protein>
<evidence type="ECO:0000313" key="3">
    <source>
        <dbReference type="Proteomes" id="UP000538929"/>
    </source>
</evidence>
<dbReference type="EMBL" id="VKHT01000085">
    <property type="protein sequence ID" value="MBB0243496.1"/>
    <property type="molecule type" value="Genomic_DNA"/>
</dbReference>
<accession>A0A7W3TAY7</accession>
<feature type="compositionally biased region" description="Gly residues" evidence="1">
    <location>
        <begin position="96"/>
        <end position="108"/>
    </location>
</feature>
<evidence type="ECO:0008006" key="4">
    <source>
        <dbReference type="Google" id="ProtNLM"/>
    </source>
</evidence>
<comment type="caution">
    <text evidence="2">The sequence shown here is derived from an EMBL/GenBank/DDBJ whole genome shotgun (WGS) entry which is preliminary data.</text>
</comment>
<dbReference type="InterPro" id="IPR022385">
    <property type="entry name" value="Rhs_assc_core"/>
</dbReference>
<dbReference type="AlphaFoldDB" id="A0A7W3TAY7"/>
<reference evidence="3" key="1">
    <citation type="submission" date="2019-10" db="EMBL/GenBank/DDBJ databases">
        <title>Streptomyces sp. nov., a novel actinobacterium isolated from alkaline environment.</title>
        <authorList>
            <person name="Golinska P."/>
        </authorList>
    </citation>
    <scope>NUCLEOTIDE SEQUENCE [LARGE SCALE GENOMIC DNA]</scope>
    <source>
        <strain evidence="3">DSM 42118</strain>
    </source>
</reference>
<dbReference type="Proteomes" id="UP000538929">
    <property type="component" value="Unassembled WGS sequence"/>
</dbReference>
<evidence type="ECO:0000313" key="2">
    <source>
        <dbReference type="EMBL" id="MBB0243496.1"/>
    </source>
</evidence>
<proteinExistence type="predicted"/>
<dbReference type="Gene3D" id="2.180.10.10">
    <property type="entry name" value="RHS repeat-associated core"/>
    <property type="match status" value="1"/>
</dbReference>
<name>A0A7W3TAY7_9ACTN</name>
<feature type="compositionally biased region" description="Basic and acidic residues" evidence="1">
    <location>
        <begin position="86"/>
        <end position="95"/>
    </location>
</feature>
<organism evidence="2 3">
    <name type="scientific">Streptomyces alkaliphilus</name>
    <dbReference type="NCBI Taxonomy" id="1472722"/>
    <lineage>
        <taxon>Bacteria</taxon>
        <taxon>Bacillati</taxon>
        <taxon>Actinomycetota</taxon>
        <taxon>Actinomycetes</taxon>
        <taxon>Kitasatosporales</taxon>
        <taxon>Streptomycetaceae</taxon>
        <taxon>Streptomyces</taxon>
    </lineage>
</organism>
<feature type="region of interest" description="Disordered" evidence="1">
    <location>
        <begin position="55"/>
        <end position="108"/>
    </location>
</feature>
<evidence type="ECO:0000256" key="1">
    <source>
        <dbReference type="SAM" id="MobiDB-lite"/>
    </source>
</evidence>
<gene>
    <name evidence="2" type="ORF">FNQ90_05080</name>
</gene>
<dbReference type="NCBIfam" id="TIGR03696">
    <property type="entry name" value="Rhs_assc_core"/>
    <property type="match status" value="1"/>
</dbReference>
<feature type="compositionally biased region" description="Gly residues" evidence="1">
    <location>
        <begin position="72"/>
        <end position="85"/>
    </location>
</feature>
<sequence length="234" mass="23949">MEAQSGARGPRSRKVHTIRNDETGGWWRGRVRVIAVAQDRHRLDAGVRAARTCAGVGRGVGSGRSHRAEDGAGAGGGDGVGGGEAHGGEVAEGDHGAGSGAGVEGGGVLGVTEDEATGLVHLGAREYDPAPGRFLSLDPIMDPLDLRQIHGYVHANSNPLAFFDPTGPILCRSTGRTGCLQRGTKTTPAATTGPYTRGAVRDGAAPPSPEARPSRCPRPTTPGLLRTSTVRAVS</sequence>
<keyword evidence="3" id="KW-1185">Reference proteome</keyword>
<feature type="compositionally biased region" description="Low complexity" evidence="1">
    <location>
        <begin position="182"/>
        <end position="198"/>
    </location>
</feature>